<feature type="chain" id="PRO_5041932001" evidence="1">
    <location>
        <begin position="26"/>
        <end position="76"/>
    </location>
</feature>
<reference evidence="2 3" key="1">
    <citation type="submission" date="2022-02" db="EMBL/GenBank/DDBJ databases">
        <title>Chromosome-level reference genomes for two strains of Caenorhabditis briggsae: an improved platform for comparative genomics.</title>
        <authorList>
            <person name="Stevens L."/>
            <person name="Andersen E.C."/>
        </authorList>
    </citation>
    <scope>NUCLEOTIDE SEQUENCE [LARGE SCALE GENOMIC DNA]</scope>
    <source>
        <strain evidence="2">QX1410_ONT</strain>
        <tissue evidence="2">Whole-organism</tissue>
    </source>
</reference>
<sequence length="76" mass="8734">MEVQRNQAILNCCLILHCYVNPVLTLVCNKTIREDCLKFLGFRERRRVASVVISKLSSIHPTETRATETNPNEIPH</sequence>
<keyword evidence="1" id="KW-0732">Signal</keyword>
<evidence type="ECO:0000313" key="2">
    <source>
        <dbReference type="EMBL" id="ULT88384.1"/>
    </source>
</evidence>
<organism evidence="2 3">
    <name type="scientific">Caenorhabditis briggsae</name>
    <dbReference type="NCBI Taxonomy" id="6238"/>
    <lineage>
        <taxon>Eukaryota</taxon>
        <taxon>Metazoa</taxon>
        <taxon>Ecdysozoa</taxon>
        <taxon>Nematoda</taxon>
        <taxon>Chromadorea</taxon>
        <taxon>Rhabditida</taxon>
        <taxon>Rhabditina</taxon>
        <taxon>Rhabditomorpha</taxon>
        <taxon>Rhabditoidea</taxon>
        <taxon>Rhabditidae</taxon>
        <taxon>Peloderinae</taxon>
        <taxon>Caenorhabditis</taxon>
    </lineage>
</organism>
<evidence type="ECO:0000313" key="3">
    <source>
        <dbReference type="Proteomes" id="UP000827892"/>
    </source>
</evidence>
<dbReference type="Proteomes" id="UP000827892">
    <property type="component" value="Chromosome V"/>
</dbReference>
<name>A0AAE9A1Z5_CAEBR</name>
<protein>
    <submittedName>
        <fullName evidence="2">Uncharacterized protein</fullName>
    </submittedName>
</protein>
<proteinExistence type="predicted"/>
<feature type="signal peptide" evidence="1">
    <location>
        <begin position="1"/>
        <end position="25"/>
    </location>
</feature>
<gene>
    <name evidence="2" type="ORF">L3Y34_007527</name>
</gene>
<dbReference type="EMBL" id="CP090895">
    <property type="protein sequence ID" value="ULT88384.1"/>
    <property type="molecule type" value="Genomic_DNA"/>
</dbReference>
<evidence type="ECO:0000256" key="1">
    <source>
        <dbReference type="SAM" id="SignalP"/>
    </source>
</evidence>
<dbReference type="AlphaFoldDB" id="A0AAE9A1Z5"/>
<accession>A0AAE9A1Z5</accession>